<evidence type="ECO:0000259" key="1">
    <source>
        <dbReference type="Pfam" id="PF14587"/>
    </source>
</evidence>
<dbReference type="EMBL" id="MTSE01000001">
    <property type="protein sequence ID" value="OUJ75940.1"/>
    <property type="molecule type" value="Genomic_DNA"/>
</dbReference>
<keyword evidence="2" id="KW-0326">Glycosidase</keyword>
<keyword evidence="3" id="KW-1185">Reference proteome</keyword>
<dbReference type="AlphaFoldDB" id="A0A243WJZ1"/>
<keyword evidence="2" id="KW-0624">Polysaccharide degradation</keyword>
<dbReference type="Pfam" id="PF14587">
    <property type="entry name" value="Glyco_hydr_30_2"/>
    <property type="match status" value="1"/>
</dbReference>
<dbReference type="SUPFAM" id="SSF51445">
    <property type="entry name" value="(Trans)glycosidases"/>
    <property type="match status" value="1"/>
</dbReference>
<evidence type="ECO:0000313" key="3">
    <source>
        <dbReference type="Proteomes" id="UP000194873"/>
    </source>
</evidence>
<feature type="domain" description="Endo-beta-1,6-galactanase-like" evidence="1">
    <location>
        <begin position="25"/>
        <end position="386"/>
    </location>
</feature>
<accession>A0A243WJZ1</accession>
<dbReference type="InterPro" id="IPR017853">
    <property type="entry name" value="GH"/>
</dbReference>
<gene>
    <name evidence="2" type="ORF">BXP70_01235</name>
</gene>
<dbReference type="PANTHER" id="PTHR42767">
    <property type="entry name" value="ENDO-BETA-1,6-GALACTANASE"/>
    <property type="match status" value="1"/>
</dbReference>
<dbReference type="GO" id="GO:0004553">
    <property type="term" value="F:hydrolase activity, hydrolyzing O-glycosyl compounds"/>
    <property type="evidence" value="ECO:0007669"/>
    <property type="project" value="InterPro"/>
</dbReference>
<dbReference type="GO" id="GO:0045493">
    <property type="term" value="P:xylan catabolic process"/>
    <property type="evidence" value="ECO:0007669"/>
    <property type="project" value="UniProtKB-KW"/>
</dbReference>
<keyword evidence="2" id="KW-0858">Xylan degradation</keyword>
<dbReference type="InterPro" id="IPR039743">
    <property type="entry name" value="6GAL/EXGAL"/>
</dbReference>
<evidence type="ECO:0000313" key="2">
    <source>
        <dbReference type="EMBL" id="OUJ75940.1"/>
    </source>
</evidence>
<sequence length="509" mass="55403">MLLAVVSIGQGQPSNPSSTGAAKTVTVLVDDTKTYQTIDNFSASDAWACQFVGQWPAAKKEAIADLLFSTDAKAGGQPKGIGLSMWRFNIGAGSAQQGEQSGIRDEWHRAESFMLPDGRYDWTRQAGQVWFLQAAKKRGVQQFLGFLNSPPVQYTITGRAFAEGGKTNLAPANYEPFATFMAKVVQGVKKTTGITFDYVSPVNEPQWDWSDPKQEGSPFRNEEMAGVTKALNAALLAQQLPTKILLTEAGKINYLFATADKPDRGDQISAFFSPTASTYVGDLPRVARTVAAHSYFTTSPYSQAVATRQQLAAKVATVNKLTFWQSEYCILGDNAGEINGNKRDLGMDAALYLARTIHMDLATANAAAWQWWLAISPYDYKDGLIYIDKTKEDGTYQVSKMLWALGNYSRYIRPGAVRVEASLAQNLGMDSQLLVSAYKSAAGKQLITVVVNSAATPTDLRLTLSGKKLGSVRTFTTSATTDLQPGPVVKDQLVHLVPRSITTLVSDIR</sequence>
<dbReference type="Proteomes" id="UP000194873">
    <property type="component" value="Unassembled WGS sequence"/>
</dbReference>
<reference evidence="2 3" key="1">
    <citation type="submission" date="2017-01" db="EMBL/GenBank/DDBJ databases">
        <title>A new Hymenobacter.</title>
        <authorList>
            <person name="Liang Y."/>
            <person name="Feng F."/>
        </authorList>
    </citation>
    <scope>NUCLEOTIDE SEQUENCE [LARGE SCALE GENOMIC DNA]</scope>
    <source>
        <strain evidence="2">MIMBbqt21</strain>
    </source>
</reference>
<keyword evidence="2" id="KW-0378">Hydrolase</keyword>
<keyword evidence="2" id="KW-0119">Carbohydrate metabolism</keyword>
<dbReference type="InterPro" id="IPR039514">
    <property type="entry name" value="6GAL-like"/>
</dbReference>
<organism evidence="2 3">
    <name type="scientific">Hymenobacter crusticola</name>
    <dbReference type="NCBI Taxonomy" id="1770526"/>
    <lineage>
        <taxon>Bacteria</taxon>
        <taxon>Pseudomonadati</taxon>
        <taxon>Bacteroidota</taxon>
        <taxon>Cytophagia</taxon>
        <taxon>Cytophagales</taxon>
        <taxon>Hymenobacteraceae</taxon>
        <taxon>Hymenobacter</taxon>
    </lineage>
</organism>
<protein>
    <submittedName>
        <fullName evidence="2">Xylanase</fullName>
    </submittedName>
</protein>
<proteinExistence type="predicted"/>
<name>A0A243WJZ1_9BACT</name>
<comment type="caution">
    <text evidence="2">The sequence shown here is derived from an EMBL/GenBank/DDBJ whole genome shotgun (WGS) entry which is preliminary data.</text>
</comment>
<dbReference type="SUPFAM" id="SSF51011">
    <property type="entry name" value="Glycosyl hydrolase domain"/>
    <property type="match status" value="1"/>
</dbReference>
<dbReference type="Gene3D" id="3.20.20.80">
    <property type="entry name" value="Glycosidases"/>
    <property type="match status" value="1"/>
</dbReference>
<dbReference type="PANTHER" id="PTHR42767:SF1">
    <property type="entry name" value="ENDO-BETA-1,6-GALACTANASE-LIKE DOMAIN-CONTAINING PROTEIN"/>
    <property type="match status" value="1"/>
</dbReference>